<dbReference type="SUPFAM" id="SSF53927">
    <property type="entry name" value="Cytidine deaminase-like"/>
    <property type="match status" value="1"/>
</dbReference>
<keyword evidence="8" id="KW-0378">Hydrolase</keyword>
<keyword evidence="5" id="KW-0963">Cytoplasm</keyword>
<evidence type="ECO:0000256" key="1">
    <source>
        <dbReference type="ARBA" id="ARBA00004514"/>
    </source>
</evidence>
<evidence type="ECO:0000256" key="8">
    <source>
        <dbReference type="ARBA" id="ARBA00022801"/>
    </source>
</evidence>
<evidence type="ECO:0000256" key="6">
    <source>
        <dbReference type="ARBA" id="ARBA00022679"/>
    </source>
</evidence>
<evidence type="ECO:0000313" key="11">
    <source>
        <dbReference type="EMBL" id="KAF8822887.1"/>
    </source>
</evidence>
<evidence type="ECO:0000259" key="10">
    <source>
        <dbReference type="PROSITE" id="PS51855"/>
    </source>
</evidence>
<dbReference type="Proteomes" id="UP000823046">
    <property type="component" value="Unassembled WGS sequence"/>
</dbReference>
<evidence type="ECO:0000256" key="3">
    <source>
        <dbReference type="ARBA" id="ARBA00004954"/>
    </source>
</evidence>
<evidence type="ECO:0000256" key="5">
    <source>
        <dbReference type="ARBA" id="ARBA00022490"/>
    </source>
</evidence>
<dbReference type="PANTHER" id="PTHR11692">
    <property type="entry name" value="BIFUNCTIONAL PURINE BIOSYNTHESIS PROTEIN PURH"/>
    <property type="match status" value="1"/>
</dbReference>
<gene>
    <name evidence="11" type="primary">purH</name>
    <name evidence="11" type="ORF">IE077_002222</name>
</gene>
<dbReference type="InterPro" id="IPR002695">
    <property type="entry name" value="PurH-like"/>
</dbReference>
<dbReference type="Gene3D" id="1.10.287.440">
    <property type="match status" value="1"/>
</dbReference>
<dbReference type="SMART" id="SM00851">
    <property type="entry name" value="MGS"/>
    <property type="match status" value="1"/>
</dbReference>
<dbReference type="InterPro" id="IPR024050">
    <property type="entry name" value="AICAR_Tfase_insert_dom_sf"/>
</dbReference>
<proteinExistence type="inferred from homology"/>
<comment type="pathway">
    <text evidence="3">Purine metabolism; IMP biosynthesis via de novo pathway; 5-formamido-1-(5-phospho-D-ribosyl)imidazole-4-carboxamide from 5-amino-1-(5-phospho-D-ribosyl)imidazole-4-carboxamide (10-formyl THF route): step 1/1.</text>
</comment>
<dbReference type="Pfam" id="PF01808">
    <property type="entry name" value="AICARFT_IMPCHas"/>
    <property type="match status" value="1"/>
</dbReference>
<dbReference type="EMBL" id="JADAQX010000017">
    <property type="protein sequence ID" value="KAF8822887.1"/>
    <property type="molecule type" value="Genomic_DNA"/>
</dbReference>
<dbReference type="InterPro" id="IPR024051">
    <property type="entry name" value="AICAR_Tfase_dup_dom_sf"/>
</dbReference>
<keyword evidence="12" id="KW-1185">Reference proteome</keyword>
<evidence type="ECO:0000256" key="7">
    <source>
        <dbReference type="ARBA" id="ARBA00022755"/>
    </source>
</evidence>
<keyword evidence="9" id="KW-0511">Multifunctional enzyme</keyword>
<comment type="pathway">
    <text evidence="2">Purine metabolism; IMP biosynthesis via de novo pathway; IMP from 5-formamido-1-(5-phospho-D-ribosyl)imidazole-4-carboxamide: step 1/1.</text>
</comment>
<dbReference type="SMART" id="SM00798">
    <property type="entry name" value="AICARFT_IMPCHas"/>
    <property type="match status" value="1"/>
</dbReference>
<organism evidence="11 12">
    <name type="scientific">Cardiosporidium cionae</name>
    <dbReference type="NCBI Taxonomy" id="476202"/>
    <lineage>
        <taxon>Eukaryota</taxon>
        <taxon>Sar</taxon>
        <taxon>Alveolata</taxon>
        <taxon>Apicomplexa</taxon>
        <taxon>Aconoidasida</taxon>
        <taxon>Nephromycida</taxon>
        <taxon>Cardiosporidium</taxon>
    </lineage>
</organism>
<name>A0ABQ7JFU6_9APIC</name>
<dbReference type="SUPFAM" id="SSF52335">
    <property type="entry name" value="Methylglyoxal synthase-like"/>
    <property type="match status" value="1"/>
</dbReference>
<dbReference type="NCBIfam" id="NF005492">
    <property type="entry name" value="PRK07106.1"/>
    <property type="match status" value="1"/>
</dbReference>
<sequence length="659" mass="73041">MFLKYSLEPCLPTNKSFRFCNMPAEKILSNKDVSQVEISRISSAVISVFDKTGVEEIASFLNSYGIKIFSTGGTFKRLQALGISVEEISTYTQSPEVFDGRVKTLHPKIHGGILYCRGNESHEKEAAQYGIKPLDLVIANLYPFEKAVTENFDFATCMENIDIGGPCMIRAAAKNNSSVAVISSPSEYAPLMEVMKRTNGGTDLSFRKKMAYNAFRRTYLYDKYVTEYLLKTLPEEDYKVNPKTPQSAELCVREYIPEVMLKYGCNPHQAPAALCSINQNAMPFKILNGTPGYINLMDAALAFQLVHELKKISQKSAAASFKHCSPAGAALGRPLESWEEKVSILKLINPYVDKAYEITDSHGLSSIASAYILARNADPMSSFGDFVGVSDEVDESLASILKREVSDGIVAPSFSAKALDILKQKKSGKFVILQADPSFTPPDTEFRELFGMAFMQKRNALCYDWSNLSKCLSTRKDVHEEARLDLILASTCLKYTQSNSVAFSQNGQIIGVGAGQQSRVDCVKLAGRKVTTWFLRQHPKVLNLKFHSAVKRQDRINARVRYIEGDFTLVEYEDFCSKFTNVPEALSACEKSTFLKGLKGVSLSSDAFFPFRDSIDHASKLGVEFVAHPGGSVQDEQVASAANDYNMVMVQSAARSFLH</sequence>
<keyword evidence="7" id="KW-0658">Purine biosynthesis</keyword>
<dbReference type="InterPro" id="IPR036914">
    <property type="entry name" value="MGS-like_dom_sf"/>
</dbReference>
<evidence type="ECO:0000313" key="12">
    <source>
        <dbReference type="Proteomes" id="UP000823046"/>
    </source>
</evidence>
<protein>
    <submittedName>
        <fullName evidence="11">Bifunctional purine biosynthesis protein PURH</fullName>
    </submittedName>
</protein>
<dbReference type="CDD" id="cd01421">
    <property type="entry name" value="IMPCH"/>
    <property type="match status" value="1"/>
</dbReference>
<feature type="domain" description="MGS-like" evidence="10">
    <location>
        <begin position="36"/>
        <end position="183"/>
    </location>
</feature>
<dbReference type="Pfam" id="PF02142">
    <property type="entry name" value="MGS"/>
    <property type="match status" value="1"/>
</dbReference>
<comment type="similarity">
    <text evidence="4">Belongs to the PurH family.</text>
</comment>
<evidence type="ECO:0000256" key="2">
    <source>
        <dbReference type="ARBA" id="ARBA00004844"/>
    </source>
</evidence>
<evidence type="ECO:0000256" key="9">
    <source>
        <dbReference type="ARBA" id="ARBA00023268"/>
    </source>
</evidence>
<dbReference type="Gene3D" id="3.40.140.20">
    <property type="match status" value="2"/>
</dbReference>
<evidence type="ECO:0000256" key="4">
    <source>
        <dbReference type="ARBA" id="ARBA00007667"/>
    </source>
</evidence>
<comment type="caution">
    <text evidence="11">The sequence shown here is derived from an EMBL/GenBank/DDBJ whole genome shotgun (WGS) entry which is preliminary data.</text>
</comment>
<dbReference type="PROSITE" id="PS51855">
    <property type="entry name" value="MGS"/>
    <property type="match status" value="1"/>
</dbReference>
<reference evidence="11 12" key="1">
    <citation type="journal article" date="2020" name="bioRxiv">
        <title>Metabolic contributions of an alphaproteobacterial endosymbiont in the apicomplexan Cardiosporidium cionae.</title>
        <authorList>
            <person name="Hunter E.S."/>
            <person name="Paight C.J."/>
            <person name="Lane C.E."/>
        </authorList>
    </citation>
    <scope>NUCLEOTIDE SEQUENCE [LARGE SCALE GENOMIC DNA]</scope>
    <source>
        <strain evidence="11">ESH_2018</strain>
    </source>
</reference>
<dbReference type="InterPro" id="IPR011607">
    <property type="entry name" value="MGS-like_dom"/>
</dbReference>
<dbReference type="Gene3D" id="3.40.50.1380">
    <property type="entry name" value="Methylglyoxal synthase-like domain"/>
    <property type="match status" value="1"/>
</dbReference>
<keyword evidence="6" id="KW-0808">Transferase</keyword>
<dbReference type="PANTHER" id="PTHR11692:SF0">
    <property type="entry name" value="BIFUNCTIONAL PURINE BIOSYNTHESIS PROTEIN ATIC"/>
    <property type="match status" value="1"/>
</dbReference>
<dbReference type="InterPro" id="IPR016193">
    <property type="entry name" value="Cytidine_deaminase-like"/>
</dbReference>
<accession>A0ABQ7JFU6</accession>
<comment type="subcellular location">
    <subcellularLocation>
        <location evidence="1">Cytoplasm</location>
        <location evidence="1">Cytosol</location>
    </subcellularLocation>
</comment>